<name>A0AA45WTS6_9CLOT</name>
<organism evidence="2 3">
    <name type="scientific">Anoxynatronum buryatiense</name>
    <dbReference type="NCBI Taxonomy" id="489973"/>
    <lineage>
        <taxon>Bacteria</taxon>
        <taxon>Bacillati</taxon>
        <taxon>Bacillota</taxon>
        <taxon>Clostridia</taxon>
        <taxon>Eubacteriales</taxon>
        <taxon>Clostridiaceae</taxon>
        <taxon>Anoxynatronum</taxon>
    </lineage>
</organism>
<evidence type="ECO:0000313" key="3">
    <source>
        <dbReference type="Proteomes" id="UP001158066"/>
    </source>
</evidence>
<protein>
    <submittedName>
        <fullName evidence="2">Uncharacterized protein</fullName>
    </submittedName>
</protein>
<dbReference type="Proteomes" id="UP001158066">
    <property type="component" value="Unassembled WGS sequence"/>
</dbReference>
<dbReference type="EMBL" id="FXUF01000002">
    <property type="protein sequence ID" value="SMP43698.1"/>
    <property type="molecule type" value="Genomic_DNA"/>
</dbReference>
<accession>A0AA45WTS6</accession>
<sequence length="118" mass="13374">MEENMKKLEALMEQEEGFAEALFGKETAEEVQAFLKEKGVSLTLEEVTQQREYLVKIIEAVAAGKELPEEELDKVAGGRLHRNPPQRKVRPEGFEPPTTPHSNFLFSEVSNMIRSGSW</sequence>
<feature type="compositionally biased region" description="Basic residues" evidence="1">
    <location>
        <begin position="79"/>
        <end position="88"/>
    </location>
</feature>
<evidence type="ECO:0000313" key="2">
    <source>
        <dbReference type="EMBL" id="SMP43698.1"/>
    </source>
</evidence>
<feature type="region of interest" description="Disordered" evidence="1">
    <location>
        <begin position="72"/>
        <end position="103"/>
    </location>
</feature>
<reference evidence="2" key="1">
    <citation type="submission" date="2017-05" db="EMBL/GenBank/DDBJ databases">
        <authorList>
            <person name="Varghese N."/>
            <person name="Submissions S."/>
        </authorList>
    </citation>
    <scope>NUCLEOTIDE SEQUENCE</scope>
    <source>
        <strain evidence="2">Su22</strain>
    </source>
</reference>
<evidence type="ECO:0000256" key="1">
    <source>
        <dbReference type="SAM" id="MobiDB-lite"/>
    </source>
</evidence>
<dbReference type="AlphaFoldDB" id="A0AA45WTS6"/>
<gene>
    <name evidence="2" type="ORF">SAMN06296020_10285</name>
</gene>
<keyword evidence="3" id="KW-1185">Reference proteome</keyword>
<comment type="caution">
    <text evidence="2">The sequence shown here is derived from an EMBL/GenBank/DDBJ whole genome shotgun (WGS) entry which is preliminary data.</text>
</comment>
<proteinExistence type="predicted"/>
<dbReference type="RefSeq" id="WP_283408000.1">
    <property type="nucleotide sequence ID" value="NZ_FXUF01000002.1"/>
</dbReference>